<dbReference type="Pfam" id="PF01817">
    <property type="entry name" value="CM_2"/>
    <property type="match status" value="1"/>
</dbReference>
<keyword evidence="13" id="KW-0413">Isomerase</keyword>
<evidence type="ECO:0000256" key="19">
    <source>
        <dbReference type="PIRSR" id="PIRSR001500-2"/>
    </source>
</evidence>
<dbReference type="PROSITE" id="PS51171">
    <property type="entry name" value="PREPHENATE_DEHYDR_3"/>
    <property type="match status" value="1"/>
</dbReference>
<feature type="region of interest" description="Disordered" evidence="20">
    <location>
        <begin position="1"/>
        <end position="60"/>
    </location>
</feature>
<dbReference type="InterPro" id="IPR001086">
    <property type="entry name" value="Preph_deHydtase"/>
</dbReference>
<evidence type="ECO:0000256" key="17">
    <source>
        <dbReference type="ARBA" id="ARBA00031520"/>
    </source>
</evidence>
<keyword evidence="15" id="KW-0511">Multifunctional enzyme</keyword>
<evidence type="ECO:0000256" key="16">
    <source>
        <dbReference type="ARBA" id="ARBA00031175"/>
    </source>
</evidence>
<evidence type="ECO:0000256" key="7">
    <source>
        <dbReference type="ARBA" id="ARBA00013147"/>
    </source>
</evidence>
<comment type="function">
    <text evidence="2">Catalyzes the Claisen rearrangement of chorismate to prephenate and the decarboxylation/dehydration of prephenate to phenylpyruvate.</text>
</comment>
<dbReference type="Pfam" id="PF00800">
    <property type="entry name" value="PDT"/>
    <property type="match status" value="1"/>
</dbReference>
<proteinExistence type="predicted"/>
<evidence type="ECO:0000256" key="4">
    <source>
        <dbReference type="ARBA" id="ARBA00004741"/>
    </source>
</evidence>
<evidence type="ECO:0000313" key="24">
    <source>
        <dbReference type="Proteomes" id="UP000316095"/>
    </source>
</evidence>
<evidence type="ECO:0000313" key="23">
    <source>
        <dbReference type="EMBL" id="TWT62961.1"/>
    </source>
</evidence>
<dbReference type="PROSITE" id="PS51671">
    <property type="entry name" value="ACT"/>
    <property type="match status" value="1"/>
</dbReference>
<dbReference type="GO" id="GO:0005737">
    <property type="term" value="C:cytoplasm"/>
    <property type="evidence" value="ECO:0007669"/>
    <property type="project" value="UniProtKB-SubCell"/>
</dbReference>
<keyword evidence="9" id="KW-0963">Cytoplasm</keyword>
<dbReference type="Proteomes" id="UP000316095">
    <property type="component" value="Unassembled WGS sequence"/>
</dbReference>
<accession>A0A5C5XKK1</accession>
<dbReference type="CDD" id="cd04905">
    <property type="entry name" value="ACT_CM-PDT"/>
    <property type="match status" value="1"/>
</dbReference>
<keyword evidence="11" id="KW-0057">Aromatic amino acid biosynthesis</keyword>
<evidence type="ECO:0000256" key="1">
    <source>
        <dbReference type="ARBA" id="ARBA00000824"/>
    </source>
</evidence>
<dbReference type="InterPro" id="IPR002701">
    <property type="entry name" value="CM_II_prokaryot"/>
</dbReference>
<evidence type="ECO:0000256" key="18">
    <source>
        <dbReference type="ARBA" id="ARBA00047848"/>
    </source>
</evidence>
<dbReference type="EMBL" id="SJPG01000001">
    <property type="protein sequence ID" value="TWT62961.1"/>
    <property type="molecule type" value="Genomic_DNA"/>
</dbReference>
<dbReference type="SMART" id="SM00830">
    <property type="entry name" value="CM_2"/>
    <property type="match status" value="1"/>
</dbReference>
<dbReference type="GO" id="GO:0004664">
    <property type="term" value="F:prephenate dehydratase activity"/>
    <property type="evidence" value="ECO:0007669"/>
    <property type="project" value="UniProtKB-EC"/>
</dbReference>
<feature type="compositionally biased region" description="Low complexity" evidence="20">
    <location>
        <begin position="40"/>
        <end position="53"/>
    </location>
</feature>
<keyword evidence="24" id="KW-1185">Reference proteome</keyword>
<evidence type="ECO:0000256" key="11">
    <source>
        <dbReference type="ARBA" id="ARBA00023141"/>
    </source>
</evidence>
<evidence type="ECO:0000256" key="9">
    <source>
        <dbReference type="ARBA" id="ARBA00022490"/>
    </source>
</evidence>
<keyword evidence="14 23" id="KW-0456">Lyase</keyword>
<comment type="subcellular location">
    <subcellularLocation>
        <location evidence="3">Cytoplasm</location>
    </subcellularLocation>
</comment>
<dbReference type="PANTHER" id="PTHR21022">
    <property type="entry name" value="PREPHENATE DEHYDRATASE P PROTEIN"/>
    <property type="match status" value="1"/>
</dbReference>
<dbReference type="SUPFAM" id="SSF55021">
    <property type="entry name" value="ACT-like"/>
    <property type="match status" value="1"/>
</dbReference>
<evidence type="ECO:0000256" key="12">
    <source>
        <dbReference type="ARBA" id="ARBA00023222"/>
    </source>
</evidence>
<evidence type="ECO:0000256" key="3">
    <source>
        <dbReference type="ARBA" id="ARBA00004496"/>
    </source>
</evidence>
<sequence>MAKKSSAAKGSSSKSAAAKSGSASTAKAKKSTPAAKKRSTSSGTTAASKSPSTRNASPDVQIRRIDKEVVDLLNKRSQLALSLLQKEPITREALFDPHADDQLWAKLAELNKGPLPDSALRAIFREVLSATKQKIKRQRVAYLGPLYSFTHFAALERFGGHADLVAVNTIASVFEEVNRGHTEFGIVPIENSTDGRIVDTLDMFQRLPLKICGELQIAVHHNLLSRSPRSEINEIYSKPQALSQCRDWLSRNMPQADLIEVTSTSTAAQLARDKPGAGAVASRQAAVQYDLEMVADNIEDNPNNITRFAVIGDVEAKPTGHDRTSVLLQIPHAPGSLSDALNAFKTNRVNLTWIESFPLRGAESGYLFFLDFEGHEKDAKIKKTLNALQKKAVALRILGSYPRSEPVDG</sequence>
<dbReference type="EC" id="5.4.99.5" evidence="6"/>
<dbReference type="NCBIfam" id="NF008865">
    <property type="entry name" value="PRK11898.1"/>
    <property type="match status" value="1"/>
</dbReference>
<dbReference type="Gene3D" id="1.20.59.10">
    <property type="entry name" value="Chorismate mutase"/>
    <property type="match status" value="1"/>
</dbReference>
<dbReference type="OrthoDB" id="9802281at2"/>
<comment type="catalytic activity">
    <reaction evidence="18">
        <text>prephenate + H(+) = 3-phenylpyruvate + CO2 + H2O</text>
        <dbReference type="Rhea" id="RHEA:21648"/>
        <dbReference type="ChEBI" id="CHEBI:15377"/>
        <dbReference type="ChEBI" id="CHEBI:15378"/>
        <dbReference type="ChEBI" id="CHEBI:16526"/>
        <dbReference type="ChEBI" id="CHEBI:18005"/>
        <dbReference type="ChEBI" id="CHEBI:29934"/>
        <dbReference type="EC" id="4.2.1.51"/>
    </reaction>
</comment>
<dbReference type="InterPro" id="IPR045865">
    <property type="entry name" value="ACT-like_dom_sf"/>
</dbReference>
<comment type="catalytic activity">
    <reaction evidence="1">
        <text>chorismate = prephenate</text>
        <dbReference type="Rhea" id="RHEA:13897"/>
        <dbReference type="ChEBI" id="CHEBI:29748"/>
        <dbReference type="ChEBI" id="CHEBI:29934"/>
        <dbReference type="EC" id="5.4.99.5"/>
    </reaction>
</comment>
<evidence type="ECO:0000256" key="10">
    <source>
        <dbReference type="ARBA" id="ARBA00022605"/>
    </source>
</evidence>
<reference evidence="23 24" key="1">
    <citation type="submission" date="2019-02" db="EMBL/GenBank/DDBJ databases">
        <title>Deep-cultivation of Planctomycetes and their phenomic and genomic characterization uncovers novel biology.</title>
        <authorList>
            <person name="Wiegand S."/>
            <person name="Jogler M."/>
            <person name="Boedeker C."/>
            <person name="Pinto D."/>
            <person name="Vollmers J."/>
            <person name="Rivas-Marin E."/>
            <person name="Kohn T."/>
            <person name="Peeters S.H."/>
            <person name="Heuer A."/>
            <person name="Rast P."/>
            <person name="Oberbeckmann S."/>
            <person name="Bunk B."/>
            <person name="Jeske O."/>
            <person name="Meyerdierks A."/>
            <person name="Storesund J.E."/>
            <person name="Kallscheuer N."/>
            <person name="Luecker S."/>
            <person name="Lage O.M."/>
            <person name="Pohl T."/>
            <person name="Merkel B.J."/>
            <person name="Hornburger P."/>
            <person name="Mueller R.-W."/>
            <person name="Bruemmer F."/>
            <person name="Labrenz M."/>
            <person name="Spormann A.M."/>
            <person name="Op Den Camp H."/>
            <person name="Overmann J."/>
            <person name="Amann R."/>
            <person name="Jetten M.S.M."/>
            <person name="Mascher T."/>
            <person name="Medema M.H."/>
            <person name="Devos D.P."/>
            <person name="Kaster A.-K."/>
            <person name="Ovreas L."/>
            <person name="Rohde M."/>
            <person name="Galperin M.Y."/>
            <person name="Jogler C."/>
        </authorList>
    </citation>
    <scope>NUCLEOTIDE SEQUENCE [LARGE SCALE GENOMIC DNA]</scope>
    <source>
        <strain evidence="23 24">Pan54</strain>
    </source>
</reference>
<protein>
    <recommendedName>
        <fullName evidence="8">Bifunctional chorismate mutase/prephenate dehydratase</fullName>
        <ecNumber evidence="7">4.2.1.51</ecNumber>
        <ecNumber evidence="6">5.4.99.5</ecNumber>
    </recommendedName>
    <alternativeName>
        <fullName evidence="17">Chorismate mutase-prephenate dehydratase</fullName>
    </alternativeName>
    <alternativeName>
        <fullName evidence="16">p-protein</fullName>
    </alternativeName>
</protein>
<gene>
    <name evidence="23" type="primary">pheA</name>
    <name evidence="23" type="ORF">Pan54_37120</name>
</gene>
<evidence type="ECO:0000259" key="21">
    <source>
        <dbReference type="PROSITE" id="PS51171"/>
    </source>
</evidence>
<dbReference type="Gene3D" id="3.40.190.10">
    <property type="entry name" value="Periplasmic binding protein-like II"/>
    <property type="match status" value="2"/>
</dbReference>
<evidence type="ECO:0000259" key="22">
    <source>
        <dbReference type="PROSITE" id="PS51671"/>
    </source>
</evidence>
<dbReference type="SUPFAM" id="SSF53850">
    <property type="entry name" value="Periplasmic binding protein-like II"/>
    <property type="match status" value="1"/>
</dbReference>
<dbReference type="InterPro" id="IPR036979">
    <property type="entry name" value="CM_dom_sf"/>
</dbReference>
<evidence type="ECO:0000256" key="14">
    <source>
        <dbReference type="ARBA" id="ARBA00023239"/>
    </source>
</evidence>
<name>A0A5C5XKK1_9PLAN</name>
<dbReference type="EC" id="4.2.1.51" evidence="7"/>
<evidence type="ECO:0000256" key="8">
    <source>
        <dbReference type="ARBA" id="ARBA00014401"/>
    </source>
</evidence>
<dbReference type="GO" id="GO:0046417">
    <property type="term" value="P:chorismate metabolic process"/>
    <property type="evidence" value="ECO:0007669"/>
    <property type="project" value="InterPro"/>
</dbReference>
<keyword evidence="10" id="KW-0028">Amino-acid biosynthesis</keyword>
<comment type="caution">
    <text evidence="23">The sequence shown here is derived from an EMBL/GenBank/DDBJ whole genome shotgun (WGS) entry which is preliminary data.</text>
</comment>
<feature type="site" description="Essential for prephenate dehydratase activity" evidence="19">
    <location>
        <position position="306"/>
    </location>
</feature>
<dbReference type="GO" id="GO:0004106">
    <property type="term" value="F:chorismate mutase activity"/>
    <property type="evidence" value="ECO:0007669"/>
    <property type="project" value="UniProtKB-EC"/>
</dbReference>
<dbReference type="AlphaFoldDB" id="A0A5C5XKK1"/>
<evidence type="ECO:0000256" key="2">
    <source>
        <dbReference type="ARBA" id="ARBA00002364"/>
    </source>
</evidence>
<evidence type="ECO:0000256" key="15">
    <source>
        <dbReference type="ARBA" id="ARBA00023268"/>
    </source>
</evidence>
<comment type="pathway">
    <text evidence="4">Amino-acid biosynthesis; L-phenylalanine biosynthesis; phenylpyruvate from prephenate: step 1/1.</text>
</comment>
<organism evidence="23 24">
    <name type="scientific">Rubinisphaera italica</name>
    <dbReference type="NCBI Taxonomy" id="2527969"/>
    <lineage>
        <taxon>Bacteria</taxon>
        <taxon>Pseudomonadati</taxon>
        <taxon>Planctomycetota</taxon>
        <taxon>Planctomycetia</taxon>
        <taxon>Planctomycetales</taxon>
        <taxon>Planctomycetaceae</taxon>
        <taxon>Rubinisphaera</taxon>
    </lineage>
</organism>
<evidence type="ECO:0000256" key="5">
    <source>
        <dbReference type="ARBA" id="ARBA00004817"/>
    </source>
</evidence>
<dbReference type="Gene3D" id="3.30.70.260">
    <property type="match status" value="1"/>
</dbReference>
<evidence type="ECO:0000256" key="6">
    <source>
        <dbReference type="ARBA" id="ARBA00012404"/>
    </source>
</evidence>
<feature type="domain" description="ACT" evidence="22">
    <location>
        <begin position="325"/>
        <end position="402"/>
    </location>
</feature>
<dbReference type="PIRSF" id="PIRSF001500">
    <property type="entry name" value="Chor_mut_pdt_Ppr"/>
    <property type="match status" value="1"/>
</dbReference>
<dbReference type="PANTHER" id="PTHR21022:SF19">
    <property type="entry name" value="PREPHENATE DEHYDRATASE-RELATED"/>
    <property type="match status" value="1"/>
</dbReference>
<dbReference type="CDD" id="cd13630">
    <property type="entry name" value="PBP2_PDT_1"/>
    <property type="match status" value="1"/>
</dbReference>
<dbReference type="RefSeq" id="WP_146504761.1">
    <property type="nucleotide sequence ID" value="NZ_SJPG01000001.1"/>
</dbReference>
<dbReference type="GO" id="GO:0009094">
    <property type="term" value="P:L-phenylalanine biosynthetic process"/>
    <property type="evidence" value="ECO:0007669"/>
    <property type="project" value="UniProtKB-UniPathway"/>
</dbReference>
<keyword evidence="12" id="KW-0584">Phenylalanine biosynthesis</keyword>
<feature type="compositionally biased region" description="Low complexity" evidence="20">
    <location>
        <begin position="1"/>
        <end position="26"/>
    </location>
</feature>
<evidence type="ECO:0000256" key="20">
    <source>
        <dbReference type="SAM" id="MobiDB-lite"/>
    </source>
</evidence>
<feature type="compositionally biased region" description="Basic residues" evidence="20">
    <location>
        <begin position="27"/>
        <end position="39"/>
    </location>
</feature>
<dbReference type="InterPro" id="IPR008242">
    <property type="entry name" value="Chor_mutase/pphenate_deHydtase"/>
</dbReference>
<evidence type="ECO:0000256" key="13">
    <source>
        <dbReference type="ARBA" id="ARBA00023235"/>
    </source>
</evidence>
<dbReference type="SUPFAM" id="SSF48600">
    <property type="entry name" value="Chorismate mutase II"/>
    <property type="match status" value="1"/>
</dbReference>
<feature type="domain" description="Prephenate dehydratase" evidence="21">
    <location>
        <begin position="139"/>
        <end position="313"/>
    </location>
</feature>
<comment type="pathway">
    <text evidence="5">Metabolic intermediate biosynthesis; prephenate biosynthesis; prephenate from chorismate: step 1/1.</text>
</comment>
<dbReference type="UniPathway" id="UPA00121">
    <property type="reaction ID" value="UER00345"/>
</dbReference>
<dbReference type="InterPro" id="IPR036263">
    <property type="entry name" value="Chorismate_II_sf"/>
</dbReference>
<dbReference type="InterPro" id="IPR002912">
    <property type="entry name" value="ACT_dom"/>
</dbReference>
<dbReference type="UniPathway" id="UPA00120">
    <property type="reaction ID" value="UER00203"/>
</dbReference>